<evidence type="ECO:0008006" key="3">
    <source>
        <dbReference type="Google" id="ProtNLM"/>
    </source>
</evidence>
<name>A0A0E0LRI3_ORYPU</name>
<dbReference type="HOGENOM" id="CLU_2762223_0_0_1"/>
<dbReference type="EnsemblPlants" id="OPUNC08G03510.1">
    <property type="protein sequence ID" value="OPUNC08G03510.1"/>
    <property type="gene ID" value="OPUNC08G03510"/>
</dbReference>
<accession>A0A0E0LRI3</accession>
<evidence type="ECO:0000313" key="2">
    <source>
        <dbReference type="Proteomes" id="UP000026962"/>
    </source>
</evidence>
<dbReference type="AlphaFoldDB" id="A0A0E0LRI3"/>
<keyword evidence="2" id="KW-1185">Reference proteome</keyword>
<reference evidence="1" key="2">
    <citation type="submission" date="2018-05" db="EMBL/GenBank/DDBJ databases">
        <title>OpunRS2 (Oryza punctata Reference Sequence Version 2).</title>
        <authorList>
            <person name="Zhang J."/>
            <person name="Kudrna D."/>
            <person name="Lee S."/>
            <person name="Talag J."/>
            <person name="Welchert J."/>
            <person name="Wing R.A."/>
        </authorList>
    </citation>
    <scope>NUCLEOTIDE SEQUENCE [LARGE SCALE GENOMIC DNA]</scope>
</reference>
<dbReference type="Proteomes" id="UP000026962">
    <property type="component" value="Chromosome 8"/>
</dbReference>
<reference evidence="1" key="1">
    <citation type="submission" date="2015-04" db="UniProtKB">
        <authorList>
            <consortium name="EnsemblPlants"/>
        </authorList>
    </citation>
    <scope>IDENTIFICATION</scope>
</reference>
<evidence type="ECO:0000313" key="1">
    <source>
        <dbReference type="EnsemblPlants" id="OPUNC08G03510.1"/>
    </source>
</evidence>
<proteinExistence type="predicted"/>
<protein>
    <recommendedName>
        <fullName evidence="3">CCHC-type domain-containing protein</fullName>
    </recommendedName>
</protein>
<organism evidence="1">
    <name type="scientific">Oryza punctata</name>
    <name type="common">Red rice</name>
    <dbReference type="NCBI Taxonomy" id="4537"/>
    <lineage>
        <taxon>Eukaryota</taxon>
        <taxon>Viridiplantae</taxon>
        <taxon>Streptophyta</taxon>
        <taxon>Embryophyta</taxon>
        <taxon>Tracheophyta</taxon>
        <taxon>Spermatophyta</taxon>
        <taxon>Magnoliopsida</taxon>
        <taxon>Liliopsida</taxon>
        <taxon>Poales</taxon>
        <taxon>Poaceae</taxon>
        <taxon>BOP clade</taxon>
        <taxon>Oryzoideae</taxon>
        <taxon>Oryzeae</taxon>
        <taxon>Oryzinae</taxon>
        <taxon>Oryza</taxon>
    </lineage>
</organism>
<dbReference type="Gramene" id="OPUNC08G03510.1">
    <property type="protein sequence ID" value="OPUNC08G03510.1"/>
    <property type="gene ID" value="OPUNC08G03510"/>
</dbReference>
<sequence length="70" mass="7806">MPYNNDQITCFLCERTDHVPQDCQLRLLLTKTVEVQRMSLRFAHQLMTVCQGSQAAGCPGGPSARLLLSL</sequence>